<protein>
    <submittedName>
        <fullName evidence="1">Uncharacterized protein</fullName>
    </submittedName>
</protein>
<organism evidence="1 2">
    <name type="scientific">Hyalomma asiaticum</name>
    <name type="common">Tick</name>
    <dbReference type="NCBI Taxonomy" id="266040"/>
    <lineage>
        <taxon>Eukaryota</taxon>
        <taxon>Metazoa</taxon>
        <taxon>Ecdysozoa</taxon>
        <taxon>Arthropoda</taxon>
        <taxon>Chelicerata</taxon>
        <taxon>Arachnida</taxon>
        <taxon>Acari</taxon>
        <taxon>Parasitiformes</taxon>
        <taxon>Ixodida</taxon>
        <taxon>Ixodoidea</taxon>
        <taxon>Ixodidae</taxon>
        <taxon>Hyalomminae</taxon>
        <taxon>Hyalomma</taxon>
    </lineage>
</organism>
<evidence type="ECO:0000313" key="2">
    <source>
        <dbReference type="Proteomes" id="UP000821845"/>
    </source>
</evidence>
<keyword evidence="2" id="KW-1185">Reference proteome</keyword>
<dbReference type="Proteomes" id="UP000821845">
    <property type="component" value="Chromosome 4"/>
</dbReference>
<comment type="caution">
    <text evidence="1">The sequence shown here is derived from an EMBL/GenBank/DDBJ whole genome shotgun (WGS) entry which is preliminary data.</text>
</comment>
<accession>A0ACB7SCY5</accession>
<evidence type="ECO:0000313" key="1">
    <source>
        <dbReference type="EMBL" id="KAH6932728.1"/>
    </source>
</evidence>
<dbReference type="EMBL" id="CM023484">
    <property type="protein sequence ID" value="KAH6932728.1"/>
    <property type="molecule type" value="Genomic_DNA"/>
</dbReference>
<name>A0ACB7SCY5_HYAAI</name>
<sequence>MRANARSDLVFWDGTRELKATIKAAFSRIGDIPGVLGCVDGTLIGIQKPHGLGLGDTQNYFSRKGFYAMNTMIVCDADLWILHVNPCFPGSCHDSMVWRRDPLRHQLEAELRPGEYLLEDEGEEPPPYEQATGVDRPPSPDQPQSPVWAPTQQDITLRGQLHRNRVVNLFRVHRTRALDD</sequence>
<gene>
    <name evidence="1" type="ORF">HPB50_009049</name>
</gene>
<proteinExistence type="predicted"/>
<reference evidence="1" key="1">
    <citation type="submission" date="2020-05" db="EMBL/GenBank/DDBJ databases">
        <title>Large-scale comparative analyses of tick genomes elucidate their genetic diversity and vector capacities.</title>
        <authorList>
            <person name="Jia N."/>
            <person name="Wang J."/>
            <person name="Shi W."/>
            <person name="Du L."/>
            <person name="Sun Y."/>
            <person name="Zhan W."/>
            <person name="Jiang J."/>
            <person name="Wang Q."/>
            <person name="Zhang B."/>
            <person name="Ji P."/>
            <person name="Sakyi L.B."/>
            <person name="Cui X."/>
            <person name="Yuan T."/>
            <person name="Jiang B."/>
            <person name="Yang W."/>
            <person name="Lam T.T.-Y."/>
            <person name="Chang Q."/>
            <person name="Ding S."/>
            <person name="Wang X."/>
            <person name="Zhu J."/>
            <person name="Ruan X."/>
            <person name="Zhao L."/>
            <person name="Wei J."/>
            <person name="Que T."/>
            <person name="Du C."/>
            <person name="Cheng J."/>
            <person name="Dai P."/>
            <person name="Han X."/>
            <person name="Huang E."/>
            <person name="Gao Y."/>
            <person name="Liu J."/>
            <person name="Shao H."/>
            <person name="Ye R."/>
            <person name="Li L."/>
            <person name="Wei W."/>
            <person name="Wang X."/>
            <person name="Wang C."/>
            <person name="Yang T."/>
            <person name="Huo Q."/>
            <person name="Li W."/>
            <person name="Guo W."/>
            <person name="Chen H."/>
            <person name="Zhou L."/>
            <person name="Ni X."/>
            <person name="Tian J."/>
            <person name="Zhou Y."/>
            <person name="Sheng Y."/>
            <person name="Liu T."/>
            <person name="Pan Y."/>
            <person name="Xia L."/>
            <person name="Li J."/>
            <person name="Zhao F."/>
            <person name="Cao W."/>
        </authorList>
    </citation>
    <scope>NUCLEOTIDE SEQUENCE</scope>
    <source>
        <strain evidence="1">Hyas-2018</strain>
    </source>
</reference>